<evidence type="ECO:0000313" key="2">
    <source>
        <dbReference type="Proteomes" id="UP000887013"/>
    </source>
</evidence>
<dbReference type="OrthoDB" id="6469902at2759"/>
<organism evidence="1 2">
    <name type="scientific">Nephila pilipes</name>
    <name type="common">Giant wood spider</name>
    <name type="synonym">Nephila maculata</name>
    <dbReference type="NCBI Taxonomy" id="299642"/>
    <lineage>
        <taxon>Eukaryota</taxon>
        <taxon>Metazoa</taxon>
        <taxon>Ecdysozoa</taxon>
        <taxon>Arthropoda</taxon>
        <taxon>Chelicerata</taxon>
        <taxon>Arachnida</taxon>
        <taxon>Araneae</taxon>
        <taxon>Araneomorphae</taxon>
        <taxon>Entelegynae</taxon>
        <taxon>Araneoidea</taxon>
        <taxon>Nephilidae</taxon>
        <taxon>Nephila</taxon>
    </lineage>
</organism>
<comment type="caution">
    <text evidence="1">The sequence shown here is derived from an EMBL/GenBank/DDBJ whole genome shotgun (WGS) entry which is preliminary data.</text>
</comment>
<dbReference type="Proteomes" id="UP000887013">
    <property type="component" value="Unassembled WGS sequence"/>
</dbReference>
<reference evidence="1" key="1">
    <citation type="submission" date="2020-08" db="EMBL/GenBank/DDBJ databases">
        <title>Multicomponent nature underlies the extraordinary mechanical properties of spider dragline silk.</title>
        <authorList>
            <person name="Kono N."/>
            <person name="Nakamura H."/>
            <person name="Mori M."/>
            <person name="Yoshida Y."/>
            <person name="Ohtoshi R."/>
            <person name="Malay A.D."/>
            <person name="Moran D.A.P."/>
            <person name="Tomita M."/>
            <person name="Numata K."/>
            <person name="Arakawa K."/>
        </authorList>
    </citation>
    <scope>NUCLEOTIDE SEQUENCE</scope>
</reference>
<evidence type="ECO:0000313" key="1">
    <source>
        <dbReference type="EMBL" id="GFU23355.1"/>
    </source>
</evidence>
<name>A0A8X6ULX4_NEPPI</name>
<proteinExistence type="predicted"/>
<keyword evidence="2" id="KW-1185">Reference proteome</keyword>
<protein>
    <submittedName>
        <fullName evidence="1">Uncharacterized protein</fullName>
    </submittedName>
</protein>
<dbReference type="AlphaFoldDB" id="A0A8X6ULX4"/>
<gene>
    <name evidence="1" type="ORF">NPIL_131681</name>
</gene>
<accession>A0A8X6ULX4</accession>
<dbReference type="EMBL" id="BMAW01081201">
    <property type="protein sequence ID" value="GFU23355.1"/>
    <property type="molecule type" value="Genomic_DNA"/>
</dbReference>
<sequence>MDLLESSGVKGVSNQSGSPSNIIQASFETTLTSDWYISIQSYRLQPFMSIVPFDGHQQIMRQPIPRELLPSSSRITLLTSDISTGHLNSRTCTVVNITEMPYSVLFRKYLRPYRIPTDL</sequence>